<dbReference type="InterPro" id="IPR040072">
    <property type="entry name" value="Methyltransferase_A"/>
</dbReference>
<dbReference type="GO" id="GO:0070475">
    <property type="term" value="P:rRNA base methylation"/>
    <property type="evidence" value="ECO:0007669"/>
    <property type="project" value="InterPro"/>
</dbReference>
<keyword evidence="13" id="KW-1015">Disulfide bond</keyword>
<keyword evidence="3" id="KW-0004">4Fe-4S</keyword>
<dbReference type="PIRSF" id="PIRSF006004">
    <property type="entry name" value="CHP00048"/>
    <property type="match status" value="1"/>
</dbReference>
<dbReference type="EMBL" id="UOES01000213">
    <property type="protein sequence ID" value="VAW27305.1"/>
    <property type="molecule type" value="Genomic_DNA"/>
</dbReference>
<name>A0A3B0U8N4_9ZZZZ</name>
<dbReference type="SFLD" id="SFLDS00029">
    <property type="entry name" value="Radical_SAM"/>
    <property type="match status" value="1"/>
</dbReference>
<keyword evidence="4" id="KW-0963">Cytoplasm</keyword>
<keyword evidence="8" id="KW-0949">S-adenosyl-L-methionine</keyword>
<evidence type="ECO:0000256" key="13">
    <source>
        <dbReference type="ARBA" id="ARBA00023157"/>
    </source>
</evidence>
<dbReference type="HAMAP" id="MF_01849">
    <property type="entry name" value="RNA_methyltr_RlmN"/>
    <property type="match status" value="1"/>
</dbReference>
<dbReference type="InterPro" id="IPR013785">
    <property type="entry name" value="Aldolase_TIM"/>
</dbReference>
<dbReference type="InterPro" id="IPR007197">
    <property type="entry name" value="rSAM"/>
</dbReference>
<dbReference type="PANTHER" id="PTHR30544">
    <property type="entry name" value="23S RRNA METHYLTRANSFERASE"/>
    <property type="match status" value="1"/>
</dbReference>
<sequence>MPQDQDKQDIRKLTVEELKAFFTAQGDKAFRAKQVYEWLWQKSATGFSEMTNLSKTTREMLEAHFVINNAIIEDEQKSNDRTIKSSLQLFDKNMVEGVLIPTKKRMTACISSQVGCSLSCTFCATGKLDRKRNLDASEIYDQVVLIKNQAEKEYEQPLTNIVYMGMGEPLLNYANVLKSVEHITSPEGLAMSPRRITISTAGIAKMIRKLGDDEVKFNLALSLHAANDIKRNEIMPINETNSLIELRDALKYYFSKTKNQVTYEYILFYNFNDSLEDAEELYQFTKHIPCMVNIIEYNPVADTPFAKAEEKSLDKFVAYLDKRGVTVKVRRSRGKDIDAACGQLAGKKLDKRH</sequence>
<dbReference type="InterPro" id="IPR027492">
    <property type="entry name" value="RNA_MTrfase_RlmN"/>
</dbReference>
<dbReference type="SFLD" id="SFLDF00275">
    <property type="entry name" value="adenosine_C2_methyltransferase"/>
    <property type="match status" value="1"/>
</dbReference>
<dbReference type="Pfam" id="PF21016">
    <property type="entry name" value="RlmN_N"/>
    <property type="match status" value="1"/>
</dbReference>
<evidence type="ECO:0000256" key="1">
    <source>
        <dbReference type="ARBA" id="ARBA00001966"/>
    </source>
</evidence>
<keyword evidence="5" id="KW-0698">rRNA processing</keyword>
<comment type="subcellular location">
    <subcellularLocation>
        <location evidence="2">Cytoplasm</location>
    </subcellularLocation>
</comment>
<dbReference type="InterPro" id="IPR058240">
    <property type="entry name" value="rSAM_sf"/>
</dbReference>
<keyword evidence="6 15" id="KW-0489">Methyltransferase</keyword>
<keyword evidence="7 15" id="KW-0808">Transferase</keyword>
<evidence type="ECO:0000256" key="4">
    <source>
        <dbReference type="ARBA" id="ARBA00022490"/>
    </source>
</evidence>
<evidence type="ECO:0000256" key="3">
    <source>
        <dbReference type="ARBA" id="ARBA00022485"/>
    </source>
</evidence>
<dbReference type="InterPro" id="IPR004383">
    <property type="entry name" value="rRNA_lsu_MTrfase_RlmN/Cfr"/>
</dbReference>
<dbReference type="PROSITE" id="PS51918">
    <property type="entry name" value="RADICAL_SAM"/>
    <property type="match status" value="1"/>
</dbReference>
<comment type="cofactor">
    <cofactor evidence="1">
        <name>[4Fe-4S] cluster</name>
        <dbReference type="ChEBI" id="CHEBI:49883"/>
    </cofactor>
</comment>
<feature type="domain" description="Radical SAM core" evidence="14">
    <location>
        <begin position="102"/>
        <end position="336"/>
    </location>
</feature>
<proteinExistence type="inferred from homology"/>
<evidence type="ECO:0000256" key="2">
    <source>
        <dbReference type="ARBA" id="ARBA00004496"/>
    </source>
</evidence>
<dbReference type="InterPro" id="IPR006638">
    <property type="entry name" value="Elp3/MiaA/NifB-like_rSAM"/>
</dbReference>
<evidence type="ECO:0000313" key="15">
    <source>
        <dbReference type="EMBL" id="VAW27305.1"/>
    </source>
</evidence>
<evidence type="ECO:0000256" key="11">
    <source>
        <dbReference type="ARBA" id="ARBA00023004"/>
    </source>
</evidence>
<dbReference type="SMART" id="SM00729">
    <property type="entry name" value="Elp3"/>
    <property type="match status" value="1"/>
</dbReference>
<evidence type="ECO:0000256" key="9">
    <source>
        <dbReference type="ARBA" id="ARBA00022694"/>
    </source>
</evidence>
<dbReference type="Pfam" id="PF04055">
    <property type="entry name" value="Radical_SAM"/>
    <property type="match status" value="1"/>
</dbReference>
<reference evidence="15" key="1">
    <citation type="submission" date="2018-06" db="EMBL/GenBank/DDBJ databases">
        <authorList>
            <person name="Zhirakovskaya E."/>
        </authorList>
    </citation>
    <scope>NUCLEOTIDE SEQUENCE</scope>
</reference>
<keyword evidence="11" id="KW-0408">Iron</keyword>
<dbReference type="AlphaFoldDB" id="A0A3B0U8N4"/>
<dbReference type="CDD" id="cd01335">
    <property type="entry name" value="Radical_SAM"/>
    <property type="match status" value="1"/>
</dbReference>
<dbReference type="GO" id="GO:0051539">
    <property type="term" value="F:4 iron, 4 sulfur cluster binding"/>
    <property type="evidence" value="ECO:0007669"/>
    <property type="project" value="UniProtKB-KW"/>
</dbReference>
<dbReference type="PANTHER" id="PTHR30544:SF5">
    <property type="entry name" value="RADICAL SAM CORE DOMAIN-CONTAINING PROTEIN"/>
    <property type="match status" value="1"/>
</dbReference>
<dbReference type="Gene3D" id="3.20.20.70">
    <property type="entry name" value="Aldolase class I"/>
    <property type="match status" value="1"/>
</dbReference>
<dbReference type="Gene3D" id="1.10.150.530">
    <property type="match status" value="1"/>
</dbReference>
<evidence type="ECO:0000256" key="5">
    <source>
        <dbReference type="ARBA" id="ARBA00022552"/>
    </source>
</evidence>
<dbReference type="GO" id="GO:0046872">
    <property type="term" value="F:metal ion binding"/>
    <property type="evidence" value="ECO:0007669"/>
    <property type="project" value="UniProtKB-KW"/>
</dbReference>
<keyword evidence="12" id="KW-0411">Iron-sulfur</keyword>
<evidence type="ECO:0000256" key="6">
    <source>
        <dbReference type="ARBA" id="ARBA00022603"/>
    </source>
</evidence>
<organism evidence="15">
    <name type="scientific">hydrothermal vent metagenome</name>
    <dbReference type="NCBI Taxonomy" id="652676"/>
    <lineage>
        <taxon>unclassified sequences</taxon>
        <taxon>metagenomes</taxon>
        <taxon>ecological metagenomes</taxon>
    </lineage>
</organism>
<dbReference type="SUPFAM" id="SSF102114">
    <property type="entry name" value="Radical SAM enzymes"/>
    <property type="match status" value="1"/>
</dbReference>
<dbReference type="GO" id="GO:0030488">
    <property type="term" value="P:tRNA methylation"/>
    <property type="evidence" value="ECO:0007669"/>
    <property type="project" value="InterPro"/>
</dbReference>
<gene>
    <name evidence="15" type="ORF">MNBD_BACTEROID06-1287</name>
</gene>
<evidence type="ECO:0000256" key="7">
    <source>
        <dbReference type="ARBA" id="ARBA00022679"/>
    </source>
</evidence>
<dbReference type="EC" id="2.1.1.192" evidence="15"/>
<evidence type="ECO:0000259" key="14">
    <source>
        <dbReference type="PROSITE" id="PS51918"/>
    </source>
</evidence>
<evidence type="ECO:0000256" key="10">
    <source>
        <dbReference type="ARBA" id="ARBA00022723"/>
    </source>
</evidence>
<dbReference type="GO" id="GO:0005737">
    <property type="term" value="C:cytoplasm"/>
    <property type="evidence" value="ECO:0007669"/>
    <property type="project" value="UniProtKB-SubCell"/>
</dbReference>
<dbReference type="GO" id="GO:0008173">
    <property type="term" value="F:RNA methyltransferase activity"/>
    <property type="evidence" value="ECO:0007669"/>
    <property type="project" value="InterPro"/>
</dbReference>
<dbReference type="SFLD" id="SFLDG01062">
    <property type="entry name" value="methyltransferase_(Class_A)"/>
    <property type="match status" value="1"/>
</dbReference>
<keyword evidence="9" id="KW-0819">tRNA processing</keyword>
<evidence type="ECO:0000256" key="12">
    <source>
        <dbReference type="ARBA" id="ARBA00023014"/>
    </source>
</evidence>
<protein>
    <submittedName>
        <fullName evidence="15">23S rRNA (Adenine(2503)-C(2))-methyltransferase @ tRNA (Adenine(37)-C(2))-methyltransferase</fullName>
        <ecNumber evidence="15">2.1.1.192</ecNumber>
    </submittedName>
</protein>
<evidence type="ECO:0000256" key="8">
    <source>
        <dbReference type="ARBA" id="ARBA00022691"/>
    </source>
</evidence>
<dbReference type="FunFam" id="3.20.20.70:FF:000014">
    <property type="entry name" value="Probable dual-specificity RNA methyltransferase RlmN"/>
    <property type="match status" value="1"/>
</dbReference>
<keyword evidence="10" id="KW-0479">Metal-binding</keyword>
<dbReference type="InterPro" id="IPR048641">
    <property type="entry name" value="RlmN_N"/>
</dbReference>
<accession>A0A3B0U8N4</accession>
<dbReference type="NCBIfam" id="TIGR00048">
    <property type="entry name" value="rRNA_mod_RlmN"/>
    <property type="match status" value="1"/>
</dbReference>